<comment type="caution">
    <text evidence="1">The sequence shown here is derived from an EMBL/GenBank/DDBJ whole genome shotgun (WGS) entry which is preliminary data.</text>
</comment>
<dbReference type="InParanoid" id="A0A3A9JG69"/>
<accession>A0A3A9JG69</accession>
<dbReference type="InterPro" id="IPR007035">
    <property type="entry name" value="Peptidase_M55"/>
</dbReference>
<keyword evidence="1" id="KW-0031">Aminopeptidase</keyword>
<proteinExistence type="predicted"/>
<keyword evidence="1" id="KW-0645">Protease</keyword>
<evidence type="ECO:0000313" key="2">
    <source>
        <dbReference type="Proteomes" id="UP000278036"/>
    </source>
</evidence>
<protein>
    <submittedName>
        <fullName evidence="1">Aminopeptidase</fullName>
    </submittedName>
</protein>
<dbReference type="EMBL" id="RAQU01000074">
    <property type="protein sequence ID" value="RKK03693.1"/>
    <property type="molecule type" value="Genomic_DNA"/>
</dbReference>
<dbReference type="GO" id="GO:0004177">
    <property type="term" value="F:aminopeptidase activity"/>
    <property type="evidence" value="ECO:0007669"/>
    <property type="project" value="UniProtKB-KW"/>
</dbReference>
<name>A0A3A9JG69_9PROT</name>
<gene>
    <name evidence="1" type="ORF">D6Z83_13370</name>
</gene>
<evidence type="ECO:0000313" key="1">
    <source>
        <dbReference type="EMBL" id="RKK03693.1"/>
    </source>
</evidence>
<dbReference type="InterPro" id="IPR027476">
    <property type="entry name" value="DppA_N"/>
</dbReference>
<dbReference type="Gene3D" id="3.30.1360.130">
    <property type="entry name" value="Dipeptide transport protein"/>
    <property type="match status" value="1"/>
</dbReference>
<keyword evidence="1" id="KW-0378">Hydrolase</keyword>
<dbReference type="SUPFAM" id="SSF63992">
    <property type="entry name" value="Dipeptide transport protein"/>
    <property type="match status" value="1"/>
</dbReference>
<sequence>AIAPSLARERLRAAAEAATRAAGASRIPPFTLAAPFRLEVTLASPALADLAAIIPVAQRLDPVTVAFDTPDMAGVLGWVNTLSALSAFLR</sequence>
<dbReference type="RefSeq" id="WP_147426084.1">
    <property type="nucleotide sequence ID" value="NZ_RAQU01000074.1"/>
</dbReference>
<organism evidence="1 2">
    <name type="scientific">Teichococcus wenyumeiae</name>
    <dbReference type="NCBI Taxonomy" id="2478470"/>
    <lineage>
        <taxon>Bacteria</taxon>
        <taxon>Pseudomonadati</taxon>
        <taxon>Pseudomonadota</taxon>
        <taxon>Alphaproteobacteria</taxon>
        <taxon>Acetobacterales</taxon>
        <taxon>Roseomonadaceae</taxon>
        <taxon>Roseomonas</taxon>
    </lineage>
</organism>
<dbReference type="Pfam" id="PF04951">
    <property type="entry name" value="Peptidase_M55"/>
    <property type="match status" value="1"/>
</dbReference>
<dbReference type="InterPro" id="IPR036177">
    <property type="entry name" value="Peptidase_M55_sf"/>
</dbReference>
<dbReference type="Gene3D" id="3.40.50.10780">
    <property type="entry name" value="Dipeptide transport protein"/>
    <property type="match status" value="1"/>
</dbReference>
<dbReference type="Proteomes" id="UP000278036">
    <property type="component" value="Unassembled WGS sequence"/>
</dbReference>
<feature type="non-terminal residue" evidence="1">
    <location>
        <position position="1"/>
    </location>
</feature>
<dbReference type="AlphaFoldDB" id="A0A3A9JG69"/>
<reference evidence="1 2" key="1">
    <citation type="submission" date="2018-09" db="EMBL/GenBank/DDBJ databases">
        <title>Roseomonas sp. nov., isolated from feces of Tibetan antelopes in the Qinghai-Tibet plateau, China.</title>
        <authorList>
            <person name="Tian Z."/>
        </authorList>
    </citation>
    <scope>NUCLEOTIDE SEQUENCE [LARGE SCALE GENOMIC DNA]</scope>
    <source>
        <strain evidence="1 2">Z24</strain>
    </source>
</reference>